<name>A0A1T4PUV4_9FIRM</name>
<dbReference type="AlphaFoldDB" id="A0A1T4PUV4"/>
<keyword evidence="3" id="KW-0378">Hydrolase</keyword>
<dbReference type="CDD" id="cd11316">
    <property type="entry name" value="AmyAc_bac2_AmyA"/>
    <property type="match status" value="1"/>
</dbReference>
<sequence length="557" mass="63510">MKVKKIIAVFILLVLVIISGVAAVFLLHHKKGNKSQMEELSSKLTPYDELLYDGNFYRTCYEVFVYSFADGNADGIGDICGLTDNLNYIRSAERDDKEGLGCTELWLMPIFPSPTYHKYDVTDYMNVDKEYGTMNDFTTLLDKCHGRGIKVILDLPLNHTSVEHPWFMEAVDYLRNLKSGEKPDSKACKYIDYYNFSHEPADGYEKLTDNWYYEARFWSGMPDLNLDNEDVRNEIEVILRFWIEKGVDGFRLDAVTSYYSEDKNRNIEFTKWINDKAKEINNKTYIVGEAWADQKIYSEYYKSGADSFFDFRFSGPDGVIASTVKGVKRPSYYGEALQEEEELYSEMSDGKAINAPFYTNHDMARSAGYYLEEDMVKQAGALNLLVTGNAFIYYGEELGMRGSGKDENKRTAFPWVGEDGGEKGITNCKGPKDASKQELTYGSLEDQKKDKYSIYNYYKNAIRIRNAFPAISKGRTTVIEDKTTDSVLTFKRALADTPDLGDVLIVINFSSEDQTVEMAGLEEYGNLSAVLTVSEKRVKFNKKELKIPARGIAFLTR</sequence>
<reference evidence="3 4" key="1">
    <citation type="submission" date="2017-02" db="EMBL/GenBank/DDBJ databases">
        <authorList>
            <person name="Peterson S.W."/>
        </authorList>
    </citation>
    <scope>NUCLEOTIDE SEQUENCE [LARGE SCALE GENOMIC DNA]</scope>
    <source>
        <strain evidence="3 4">ATCC 17233</strain>
    </source>
</reference>
<dbReference type="RefSeq" id="WP_078787944.1">
    <property type="nucleotide sequence ID" value="NZ_FMTO01000013.1"/>
</dbReference>
<protein>
    <submittedName>
        <fullName evidence="3">Glycosidase</fullName>
    </submittedName>
</protein>
<dbReference type="OrthoDB" id="9805159at2"/>
<dbReference type="InterPro" id="IPR045857">
    <property type="entry name" value="O16G_dom_2"/>
</dbReference>
<evidence type="ECO:0000256" key="1">
    <source>
        <dbReference type="ARBA" id="ARBA00008061"/>
    </source>
</evidence>
<gene>
    <name evidence="3" type="ORF">SAMN02745110_02147</name>
</gene>
<dbReference type="PANTHER" id="PTHR10357:SF179">
    <property type="entry name" value="NEUTRAL AND BASIC AMINO ACID TRANSPORT PROTEIN RBAT"/>
    <property type="match status" value="1"/>
</dbReference>
<comment type="similarity">
    <text evidence="1">Belongs to the glycosyl hydrolase 13 family.</text>
</comment>
<dbReference type="PANTHER" id="PTHR10357">
    <property type="entry name" value="ALPHA-AMYLASE FAMILY MEMBER"/>
    <property type="match status" value="1"/>
</dbReference>
<keyword evidence="3" id="KW-0326">Glycosidase</keyword>
<evidence type="ECO:0000259" key="2">
    <source>
        <dbReference type="SMART" id="SM00642"/>
    </source>
</evidence>
<proteinExistence type="inferred from homology"/>
<dbReference type="SUPFAM" id="SSF51445">
    <property type="entry name" value="(Trans)glycosidases"/>
    <property type="match status" value="1"/>
</dbReference>
<dbReference type="Gene3D" id="3.90.400.10">
    <property type="entry name" value="Oligo-1,6-glucosidase, Domain 2"/>
    <property type="match status" value="1"/>
</dbReference>
<keyword evidence="4" id="KW-1185">Reference proteome</keyword>
<dbReference type="SMART" id="SM00642">
    <property type="entry name" value="Aamy"/>
    <property type="match status" value="1"/>
</dbReference>
<dbReference type="EMBL" id="FUXA01000014">
    <property type="protein sequence ID" value="SJZ95332.1"/>
    <property type="molecule type" value="Genomic_DNA"/>
</dbReference>
<accession>A0A1T4PUV4</accession>
<evidence type="ECO:0000313" key="3">
    <source>
        <dbReference type="EMBL" id="SJZ95332.1"/>
    </source>
</evidence>
<dbReference type="Proteomes" id="UP000189857">
    <property type="component" value="Unassembled WGS sequence"/>
</dbReference>
<dbReference type="GO" id="GO:0004556">
    <property type="term" value="F:alpha-amylase activity"/>
    <property type="evidence" value="ECO:0007669"/>
    <property type="project" value="TreeGrafter"/>
</dbReference>
<dbReference type="Gene3D" id="3.20.20.80">
    <property type="entry name" value="Glycosidases"/>
    <property type="match status" value="1"/>
</dbReference>
<dbReference type="InterPro" id="IPR006047">
    <property type="entry name" value="GH13_cat_dom"/>
</dbReference>
<evidence type="ECO:0000313" key="4">
    <source>
        <dbReference type="Proteomes" id="UP000189857"/>
    </source>
</evidence>
<dbReference type="Pfam" id="PF00128">
    <property type="entry name" value="Alpha-amylase"/>
    <property type="match status" value="1"/>
</dbReference>
<feature type="domain" description="Glycosyl hydrolase family 13 catalytic" evidence="2">
    <location>
        <begin position="62"/>
        <end position="465"/>
    </location>
</feature>
<dbReference type="GO" id="GO:0009313">
    <property type="term" value="P:oligosaccharide catabolic process"/>
    <property type="evidence" value="ECO:0007669"/>
    <property type="project" value="TreeGrafter"/>
</dbReference>
<organism evidence="3 4">
    <name type="scientific">Eubacterium ruminantium</name>
    <dbReference type="NCBI Taxonomy" id="42322"/>
    <lineage>
        <taxon>Bacteria</taxon>
        <taxon>Bacillati</taxon>
        <taxon>Bacillota</taxon>
        <taxon>Clostridia</taxon>
        <taxon>Eubacteriales</taxon>
        <taxon>Eubacteriaceae</taxon>
        <taxon>Eubacterium</taxon>
    </lineage>
</organism>
<dbReference type="InterPro" id="IPR017853">
    <property type="entry name" value="GH"/>
</dbReference>